<dbReference type="EMBL" id="JBGFUD010006561">
    <property type="protein sequence ID" value="MFH4981072.1"/>
    <property type="molecule type" value="Genomic_DNA"/>
</dbReference>
<evidence type="ECO:0000256" key="2">
    <source>
        <dbReference type="ARBA" id="ARBA00004604"/>
    </source>
</evidence>
<evidence type="ECO:0000259" key="9">
    <source>
        <dbReference type="PROSITE" id="PS50833"/>
    </source>
</evidence>
<evidence type="ECO:0000256" key="5">
    <source>
        <dbReference type="ARBA" id="ARBA00022517"/>
    </source>
</evidence>
<evidence type="ECO:0000256" key="1">
    <source>
        <dbReference type="ARBA" id="ARBA00003439"/>
    </source>
</evidence>
<dbReference type="SUPFAM" id="SSF52954">
    <property type="entry name" value="Class II aaRS ABD-related"/>
    <property type="match status" value="1"/>
</dbReference>
<dbReference type="GO" id="GO:0042254">
    <property type="term" value="P:ribosome biogenesis"/>
    <property type="evidence" value="ECO:0007669"/>
    <property type="project" value="UniProtKB-KW"/>
</dbReference>
<sequence>MTKLDLLRGKNDSRNEADDSSSSADEKESKKDEEQNEIKPNKKWKNRERVLIFCSRGALFRTRHLMNDFKRLMPHSRGECKMDKQASLASINEIAEIDNCRKCLYFEQRKHQDTYVWLSNIGEGPSVKFLLHNVHTMSELRLSGNCLKGSRPVLSFDSTFDSQPHLMLIKELFIQTFATPYHHPRSQPFIDHVFSFSVTPDGRIWFRNFQIVNENIELQEIGPRMVLEIIRIFDGSFGGAVLYDNPKYTSPNLIRRMRKLDGQTKYVARKENEKGAAARKAELASFPLPDPVGEVFDTDKGIDEPAAKRVKRLIEKNDKRLRKAKLRTGKKSNG</sequence>
<comment type="caution">
    <text evidence="10">The sequence shown here is derived from an EMBL/GenBank/DDBJ whole genome shotgun (WGS) entry which is preliminary data.</text>
</comment>
<dbReference type="FunFam" id="3.40.50.10480:FF:000003">
    <property type="entry name" value="Ribosome biogenesis protein BRX1"/>
    <property type="match status" value="1"/>
</dbReference>
<dbReference type="SMART" id="SM00879">
    <property type="entry name" value="Brix"/>
    <property type="match status" value="1"/>
</dbReference>
<dbReference type="InterPro" id="IPR026532">
    <property type="entry name" value="BRX1"/>
</dbReference>
<reference evidence="10 11" key="1">
    <citation type="submission" date="2024-08" db="EMBL/GenBank/DDBJ databases">
        <title>Gnathostoma spinigerum genome.</title>
        <authorList>
            <person name="Gonzalez-Bertolin B."/>
            <person name="Monzon S."/>
            <person name="Zaballos A."/>
            <person name="Jimenez P."/>
            <person name="Dekumyoy P."/>
            <person name="Varona S."/>
            <person name="Cuesta I."/>
            <person name="Sumanam S."/>
            <person name="Adisakwattana P."/>
            <person name="Gasser R.B."/>
            <person name="Hernandez-Gonzalez A."/>
            <person name="Young N.D."/>
            <person name="Perteguer M.J."/>
        </authorList>
    </citation>
    <scope>NUCLEOTIDE SEQUENCE [LARGE SCALE GENOMIC DNA]</scope>
    <source>
        <strain evidence="10">AL3</strain>
        <tissue evidence="10">Liver</tissue>
    </source>
</reference>
<evidence type="ECO:0000256" key="8">
    <source>
        <dbReference type="SAM" id="MobiDB-lite"/>
    </source>
</evidence>
<name>A0ABD6EPG9_9BILA</name>
<organism evidence="10 11">
    <name type="scientific">Gnathostoma spinigerum</name>
    <dbReference type="NCBI Taxonomy" id="75299"/>
    <lineage>
        <taxon>Eukaryota</taxon>
        <taxon>Metazoa</taxon>
        <taxon>Ecdysozoa</taxon>
        <taxon>Nematoda</taxon>
        <taxon>Chromadorea</taxon>
        <taxon>Rhabditida</taxon>
        <taxon>Spirurina</taxon>
        <taxon>Gnathostomatomorpha</taxon>
        <taxon>Gnathostomatoidea</taxon>
        <taxon>Gnathostomatidae</taxon>
        <taxon>Gnathostoma</taxon>
    </lineage>
</organism>
<comment type="subcellular location">
    <subcellularLocation>
        <location evidence="2">Nucleus</location>
        <location evidence="2">Nucleolus</location>
    </subcellularLocation>
</comment>
<comment type="similarity">
    <text evidence="3">Belongs to the BRX1 family.</text>
</comment>
<dbReference type="Pfam" id="PF04427">
    <property type="entry name" value="Brix"/>
    <property type="match status" value="1"/>
</dbReference>
<dbReference type="PROSITE" id="PS50833">
    <property type="entry name" value="BRIX"/>
    <property type="match status" value="1"/>
</dbReference>
<protein>
    <recommendedName>
        <fullName evidence="4">Ribosome biogenesis protein BRX1 homolog</fullName>
    </recommendedName>
    <alternativeName>
        <fullName evidence="7">Brix domain-containing protein 2 homolog</fullName>
    </alternativeName>
</protein>
<evidence type="ECO:0000256" key="4">
    <source>
        <dbReference type="ARBA" id="ARBA00020522"/>
    </source>
</evidence>
<keyword evidence="6" id="KW-0539">Nucleus</keyword>
<proteinExistence type="inferred from homology"/>
<dbReference type="PANTHER" id="PTHR13634">
    <property type="entry name" value="RIBOSOME BIOGENESIS PROTEIN BRIX"/>
    <property type="match status" value="1"/>
</dbReference>
<feature type="compositionally biased region" description="Basic and acidic residues" evidence="8">
    <location>
        <begin position="1"/>
        <end position="17"/>
    </location>
</feature>
<evidence type="ECO:0000313" key="10">
    <source>
        <dbReference type="EMBL" id="MFH4981072.1"/>
    </source>
</evidence>
<feature type="domain" description="Brix" evidence="9">
    <location>
        <begin position="48"/>
        <end position="238"/>
    </location>
</feature>
<dbReference type="Proteomes" id="UP001608902">
    <property type="component" value="Unassembled WGS sequence"/>
</dbReference>
<dbReference type="AlphaFoldDB" id="A0ABD6EPG9"/>
<dbReference type="Gene3D" id="3.40.50.10480">
    <property type="entry name" value="Probable brix-domain ribosomal biogenesis protein"/>
    <property type="match status" value="1"/>
</dbReference>
<gene>
    <name evidence="10" type="ORF">AB6A40_007781</name>
</gene>
<dbReference type="GO" id="GO:0005730">
    <property type="term" value="C:nucleolus"/>
    <property type="evidence" value="ECO:0007669"/>
    <property type="project" value="UniProtKB-SubCell"/>
</dbReference>
<evidence type="ECO:0000256" key="7">
    <source>
        <dbReference type="ARBA" id="ARBA00080845"/>
    </source>
</evidence>
<dbReference type="PANTHER" id="PTHR13634:SF0">
    <property type="entry name" value="RIBOSOME BIOGENESIS PROTEIN BRX1 HOMOLOG"/>
    <property type="match status" value="1"/>
</dbReference>
<feature type="compositionally biased region" description="Basic and acidic residues" evidence="8">
    <location>
        <begin position="24"/>
        <end position="40"/>
    </location>
</feature>
<evidence type="ECO:0000256" key="6">
    <source>
        <dbReference type="ARBA" id="ARBA00023242"/>
    </source>
</evidence>
<evidence type="ECO:0000313" key="11">
    <source>
        <dbReference type="Proteomes" id="UP001608902"/>
    </source>
</evidence>
<keyword evidence="5" id="KW-0690">Ribosome biogenesis</keyword>
<feature type="region of interest" description="Disordered" evidence="8">
    <location>
        <begin position="1"/>
        <end position="41"/>
    </location>
</feature>
<evidence type="ECO:0000256" key="3">
    <source>
        <dbReference type="ARBA" id="ARBA00006369"/>
    </source>
</evidence>
<accession>A0ABD6EPG9</accession>
<comment type="function">
    <text evidence="1">Required for biogenesis of the 60S ribosomal subunit.</text>
</comment>
<keyword evidence="11" id="KW-1185">Reference proteome</keyword>
<dbReference type="InterPro" id="IPR007109">
    <property type="entry name" value="Brix"/>
</dbReference>